<protein>
    <submittedName>
        <fullName evidence="2">Uncharacterized protein</fullName>
    </submittedName>
</protein>
<name>A0AAV9IHM0_9RHOD</name>
<dbReference type="AlphaFoldDB" id="A0AAV9IHM0"/>
<reference evidence="2 3" key="1">
    <citation type="submission" date="2022-07" db="EMBL/GenBank/DDBJ databases">
        <title>Genome-wide signatures of adaptation to extreme environments.</title>
        <authorList>
            <person name="Cho C.H."/>
            <person name="Yoon H.S."/>
        </authorList>
    </citation>
    <scope>NUCLEOTIDE SEQUENCE [LARGE SCALE GENOMIC DNA]</scope>
    <source>
        <strain evidence="2 3">108.79 E11</strain>
    </source>
</reference>
<accession>A0AAV9IHM0</accession>
<dbReference type="PANTHER" id="PTHR15852:SF54">
    <property type="entry name" value="PROTEIN SSUH2 HOMOLOG"/>
    <property type="match status" value="1"/>
</dbReference>
<proteinExistence type="predicted"/>
<keyword evidence="1" id="KW-1133">Transmembrane helix</keyword>
<keyword evidence="1" id="KW-0812">Transmembrane</keyword>
<evidence type="ECO:0000313" key="3">
    <source>
        <dbReference type="Proteomes" id="UP001300502"/>
    </source>
</evidence>
<dbReference type="PANTHER" id="PTHR15852">
    <property type="entry name" value="PLASTID TRANSCRIPTIONALLY ACTIVE PROTEIN"/>
    <property type="match status" value="1"/>
</dbReference>
<evidence type="ECO:0000313" key="2">
    <source>
        <dbReference type="EMBL" id="KAK4526862.1"/>
    </source>
</evidence>
<feature type="transmembrane region" description="Helical" evidence="1">
    <location>
        <begin position="61"/>
        <end position="83"/>
    </location>
</feature>
<gene>
    <name evidence="2" type="ORF">GAYE_SCF28MG4780</name>
</gene>
<dbReference type="EMBL" id="JANCYU010000044">
    <property type="protein sequence ID" value="KAK4526862.1"/>
    <property type="molecule type" value="Genomic_DNA"/>
</dbReference>
<evidence type="ECO:0000256" key="1">
    <source>
        <dbReference type="SAM" id="Phobius"/>
    </source>
</evidence>
<keyword evidence="1" id="KW-0472">Membrane</keyword>
<sequence length="161" mass="17658">MLAFHAPRASSLSWFPRNALSSKRKRAHDFRCKQRYSPGLVSQPITCRPLDRLLAALDDPAVIQGIATALFGLGAGIAFLVWTEKQGDRGVQRENLQPCVVCKGQKRLECIRCGGSGKNPTDASEQCSFCDGVGTTMCSNCAGRGTQPRYLDRFSPEDFMD</sequence>
<keyword evidence="3" id="KW-1185">Reference proteome</keyword>
<comment type="caution">
    <text evidence="2">The sequence shown here is derived from an EMBL/GenBank/DDBJ whole genome shotgun (WGS) entry which is preliminary data.</text>
</comment>
<dbReference type="Proteomes" id="UP001300502">
    <property type="component" value="Unassembled WGS sequence"/>
</dbReference>
<organism evidence="2 3">
    <name type="scientific">Galdieria yellowstonensis</name>
    <dbReference type="NCBI Taxonomy" id="3028027"/>
    <lineage>
        <taxon>Eukaryota</taxon>
        <taxon>Rhodophyta</taxon>
        <taxon>Bangiophyceae</taxon>
        <taxon>Galdieriales</taxon>
        <taxon>Galdieriaceae</taxon>
        <taxon>Galdieria</taxon>
    </lineage>
</organism>